<evidence type="ECO:0000313" key="1">
    <source>
        <dbReference type="EMBL" id="RVW14754.1"/>
    </source>
</evidence>
<gene>
    <name evidence="1" type="ORF">CK203_092604</name>
</gene>
<evidence type="ECO:0000313" key="2">
    <source>
        <dbReference type="Proteomes" id="UP000288805"/>
    </source>
</evidence>
<dbReference type="AlphaFoldDB" id="A0A438BUU8"/>
<comment type="caution">
    <text evidence="1">The sequence shown here is derived from an EMBL/GenBank/DDBJ whole genome shotgun (WGS) entry which is preliminary data.</text>
</comment>
<organism evidence="1 2">
    <name type="scientific">Vitis vinifera</name>
    <name type="common">Grape</name>
    <dbReference type="NCBI Taxonomy" id="29760"/>
    <lineage>
        <taxon>Eukaryota</taxon>
        <taxon>Viridiplantae</taxon>
        <taxon>Streptophyta</taxon>
        <taxon>Embryophyta</taxon>
        <taxon>Tracheophyta</taxon>
        <taxon>Spermatophyta</taxon>
        <taxon>Magnoliopsida</taxon>
        <taxon>eudicotyledons</taxon>
        <taxon>Gunneridae</taxon>
        <taxon>Pentapetalae</taxon>
        <taxon>rosids</taxon>
        <taxon>Vitales</taxon>
        <taxon>Vitaceae</taxon>
        <taxon>Viteae</taxon>
        <taxon>Vitis</taxon>
    </lineage>
</organism>
<dbReference type="Gene3D" id="3.60.10.10">
    <property type="entry name" value="Endonuclease/exonuclease/phosphatase"/>
    <property type="match status" value="1"/>
</dbReference>
<accession>A0A438BUU8</accession>
<sequence>MGSGGSVEMRLSVGGGGGGISRTDCALLEEDARYDNALSPSGMVALDPPSHLFSSFGRTPSKESFDRSGDLVDSTKGDSLCNGIGSSEQFVGKCWDLVEINNDSMEETKIQSMNEGLVRSLGSGGVYGPFSKEDKETLWGELGAIRGIWDDPWCLGGDFNVTLNLGERSNQGRLTGAMRRFAQVVDDLELLDIPLQGGGGGGFLEWGKE</sequence>
<dbReference type="Proteomes" id="UP000288805">
    <property type="component" value="Unassembled WGS sequence"/>
</dbReference>
<dbReference type="SUPFAM" id="SSF56219">
    <property type="entry name" value="DNase I-like"/>
    <property type="match status" value="1"/>
</dbReference>
<name>A0A438BUU8_VITVI</name>
<protein>
    <submittedName>
        <fullName evidence="1">Uncharacterized protein</fullName>
    </submittedName>
</protein>
<proteinExistence type="predicted"/>
<reference evidence="1 2" key="1">
    <citation type="journal article" date="2018" name="PLoS Genet.">
        <title>Population sequencing reveals clonal diversity and ancestral inbreeding in the grapevine cultivar Chardonnay.</title>
        <authorList>
            <person name="Roach M.J."/>
            <person name="Johnson D.L."/>
            <person name="Bohlmann J."/>
            <person name="van Vuuren H.J."/>
            <person name="Jones S.J."/>
            <person name="Pretorius I.S."/>
            <person name="Schmidt S.A."/>
            <person name="Borneman A.R."/>
        </authorList>
    </citation>
    <scope>NUCLEOTIDE SEQUENCE [LARGE SCALE GENOMIC DNA]</scope>
    <source>
        <strain evidence="2">cv. Chardonnay</strain>
        <tissue evidence="1">Leaf</tissue>
    </source>
</reference>
<dbReference type="InterPro" id="IPR036691">
    <property type="entry name" value="Endo/exonu/phosph_ase_sf"/>
</dbReference>
<dbReference type="EMBL" id="QGNW01002612">
    <property type="protein sequence ID" value="RVW14754.1"/>
    <property type="molecule type" value="Genomic_DNA"/>
</dbReference>